<feature type="domain" description="Flagellar basal body rod protein N-terminal" evidence="6">
    <location>
        <begin position="3"/>
        <end position="33"/>
    </location>
</feature>
<dbReference type="AlphaFoldDB" id="A0AAN0VHU3"/>
<evidence type="ECO:0000256" key="4">
    <source>
        <dbReference type="ARBA" id="ARBA00023143"/>
    </source>
</evidence>
<feature type="domain" description="Flagellar hook protein FlgE/F/G-like D1" evidence="9">
    <location>
        <begin position="83"/>
        <end position="135"/>
    </location>
</feature>
<dbReference type="Pfam" id="PF22692">
    <property type="entry name" value="LlgE_F_G_D1"/>
    <property type="match status" value="1"/>
</dbReference>
<feature type="domain" description="Flagellar basal-body/hook protein C-terminal" evidence="7">
    <location>
        <begin position="1207"/>
        <end position="1251"/>
    </location>
</feature>
<accession>A0AAN0VHU3</accession>
<keyword evidence="10" id="KW-0969">Cilium</keyword>
<evidence type="ECO:0000256" key="5">
    <source>
        <dbReference type="RuleBase" id="RU362116"/>
    </source>
</evidence>
<dbReference type="Proteomes" id="UP000028680">
    <property type="component" value="Chromosome"/>
</dbReference>
<dbReference type="InterPro" id="IPR001444">
    <property type="entry name" value="Flag_bb_rod_N"/>
</dbReference>
<dbReference type="PANTHER" id="PTHR30435:SF1">
    <property type="entry name" value="FLAGELLAR HOOK PROTEIN FLGE"/>
    <property type="match status" value="1"/>
</dbReference>
<dbReference type="KEGG" id="ptp:RCA23_c07960"/>
<dbReference type="GO" id="GO:0005829">
    <property type="term" value="C:cytosol"/>
    <property type="evidence" value="ECO:0007669"/>
    <property type="project" value="TreeGrafter"/>
</dbReference>
<dbReference type="Gene3D" id="2.60.98.20">
    <property type="entry name" value="Flagellar hook protein FlgE"/>
    <property type="match status" value="1"/>
</dbReference>
<keyword evidence="10" id="KW-0282">Flagellum</keyword>
<evidence type="ECO:0000256" key="1">
    <source>
        <dbReference type="ARBA" id="ARBA00004117"/>
    </source>
</evidence>
<dbReference type="NCBIfam" id="TIGR03506">
    <property type="entry name" value="FlgEFG_subfam"/>
    <property type="match status" value="2"/>
</dbReference>
<dbReference type="Pfam" id="PF07559">
    <property type="entry name" value="FlgE_D2"/>
    <property type="match status" value="1"/>
</dbReference>
<dbReference type="PANTHER" id="PTHR30435">
    <property type="entry name" value="FLAGELLAR PROTEIN"/>
    <property type="match status" value="1"/>
</dbReference>
<dbReference type="RefSeq" id="WP_044049211.1">
    <property type="nucleotide sequence ID" value="NZ_CP003984.1"/>
</dbReference>
<dbReference type="SUPFAM" id="SSF117143">
    <property type="entry name" value="Flagellar hook protein flgE"/>
    <property type="match status" value="2"/>
</dbReference>
<evidence type="ECO:0000313" key="11">
    <source>
        <dbReference type="Proteomes" id="UP000028680"/>
    </source>
</evidence>
<dbReference type="InterPro" id="IPR010930">
    <property type="entry name" value="Flg_bb/hook_C_dom"/>
</dbReference>
<dbReference type="Pfam" id="PF00460">
    <property type="entry name" value="Flg_bb_rod"/>
    <property type="match status" value="1"/>
</dbReference>
<evidence type="ECO:0000259" key="7">
    <source>
        <dbReference type="Pfam" id="PF06429"/>
    </source>
</evidence>
<evidence type="ECO:0000259" key="8">
    <source>
        <dbReference type="Pfam" id="PF07559"/>
    </source>
</evidence>
<reference evidence="10 11" key="1">
    <citation type="journal article" date="2014" name="ISME J.">
        <title>Adaptation of an abundant Roseobacter RCA organism to pelagic systems revealed by genomic and transcriptomic analyses.</title>
        <authorList>
            <person name="Voget S."/>
            <person name="Wemheuer B."/>
            <person name="Brinkhoff T."/>
            <person name="Vollmers J."/>
            <person name="Dietrich S."/>
            <person name="Giebel H.A."/>
            <person name="Beardsley C."/>
            <person name="Sardemann C."/>
            <person name="Bakenhus I."/>
            <person name="Billerbeck S."/>
            <person name="Daniel R."/>
            <person name="Simon M."/>
        </authorList>
    </citation>
    <scope>NUCLEOTIDE SEQUENCE [LARGE SCALE GENOMIC DNA]</scope>
    <source>
        <strain evidence="10 11">RCA23</strain>
    </source>
</reference>
<dbReference type="GO" id="GO:0071978">
    <property type="term" value="P:bacterial-type flagellum-dependent swarming motility"/>
    <property type="evidence" value="ECO:0007669"/>
    <property type="project" value="TreeGrafter"/>
</dbReference>
<evidence type="ECO:0000259" key="6">
    <source>
        <dbReference type="Pfam" id="PF00460"/>
    </source>
</evidence>
<comment type="function">
    <text evidence="5">A flexible structure which links the flagellar filament to the drive apparatus in the basal body.</text>
</comment>
<dbReference type="Pfam" id="PF06429">
    <property type="entry name" value="Flg_bbr_C"/>
    <property type="match status" value="1"/>
</dbReference>
<feature type="domain" description="Flagellar hook protein FlgE D2" evidence="8">
    <location>
        <begin position="183"/>
        <end position="265"/>
    </location>
</feature>
<evidence type="ECO:0000256" key="2">
    <source>
        <dbReference type="ARBA" id="ARBA00009677"/>
    </source>
</evidence>
<keyword evidence="4 5" id="KW-0975">Bacterial flagellum</keyword>
<proteinExistence type="inferred from homology"/>
<organism evidence="10 11">
    <name type="scientific">Planktomarina temperata RCA23</name>
    <dbReference type="NCBI Taxonomy" id="666509"/>
    <lineage>
        <taxon>Bacteria</taxon>
        <taxon>Pseudomonadati</taxon>
        <taxon>Pseudomonadota</taxon>
        <taxon>Alphaproteobacteria</taxon>
        <taxon>Rhodobacterales</taxon>
        <taxon>Paracoccaceae</taxon>
        <taxon>Planktomarina</taxon>
    </lineage>
</organism>
<protein>
    <recommendedName>
        <fullName evidence="3 5">Flagellar hook protein FlgE</fullName>
    </recommendedName>
</protein>
<keyword evidence="10" id="KW-0966">Cell projection</keyword>
<keyword evidence="11" id="KW-1185">Reference proteome</keyword>
<comment type="subcellular location">
    <subcellularLocation>
        <location evidence="1 5">Bacterial flagellum basal body</location>
    </subcellularLocation>
</comment>
<name>A0AAN0VHU3_9RHOB</name>
<dbReference type="GO" id="GO:0009424">
    <property type="term" value="C:bacterial-type flagellum hook"/>
    <property type="evidence" value="ECO:0007669"/>
    <property type="project" value="TreeGrafter"/>
</dbReference>
<evidence type="ECO:0000313" key="10">
    <source>
        <dbReference type="EMBL" id="AII86352.1"/>
    </source>
</evidence>
<gene>
    <name evidence="10" type="primary">flgE</name>
    <name evidence="10" type="ORF">RCA23_c07960</name>
</gene>
<dbReference type="InterPro" id="IPR037925">
    <property type="entry name" value="FlgE/F/G-like"/>
</dbReference>
<evidence type="ECO:0000259" key="9">
    <source>
        <dbReference type="Pfam" id="PF22692"/>
    </source>
</evidence>
<sequence length="1253" mass="133515">MSFYTALTGLNGAQAEIASTSNNIANVGTTGFKRSRAEFGDIFATSPLQNASSSIGSGTILKGVKQQFTQGNIASSLNALDLAVSGQGFFALKPSLTSTQTVYTRNGSFNVDNDRYVVDSAGQYLMTYPVNLDGSVTAKDLDSAVPLQLPVTSGEPKATGKIDLGVNVPADAPVVTQLSQFEDGYTFDANDPNTYTNSTSITIFDDLGNPTIATIYFIKTQNASGDDPTNKYDTRLVINDTIIQPDLVKAVDDTEKQLFIDRFGNQTTEVPDDNYFLEGKGSPLYKLDDLKQQVSSQPATLRGEQSAFDFGEEGDKLVEIVTDPLLFKATREGGKSDSDIFWGKDFLTVNVDDSDAPVSIDVRPGLYNAEQLASEVERAINEAYGDDKKIQVYQNIDDKMTIDLFKLGADGSLSGLQNKIEIDILQDTSVSELMNLDVEGASPDFSREEFLSHTQTRINDELNDYIYDADDTLGSGASALGVEGRLFTRTIGAAMSSIYTSPEVIEVTHKEEGVSPDNKRFLSYSYFGDRPTLSVYDKKLALKGVTGGVLNASGDAVVYDNTQNTLTINVPADFGIPASSAIRLVGPITNATGDFETHLNGRELRVFENSLIEPSVGTAYRSLRIDTSGLNLPESRFELAETNLSILFETSQNLEAFVEGAVNPVEGAFETFNSKRIVVREIGSSAQRSTSQTTTAAASALSFGNTLIGTSAAKTALGLDTPSSKISWIDENNPPIKITYDELEQRFQFTADRTVLGTGTGSNFNAFSVYGAADAESTNGLGIPSSGAAEQVLIRGGEILSTESFIADGEEVRLNDKRYGISVQYNGDTKSFTVASGSTGETIAANGALGVGEDQKSSNIQIGRRIISTDGGGAADQSEVISLDNRIIGGGENALFGFGATKQDFTFQEGRGLAAAPAISTGRAAQGDLTEVFRLTSSNNENRFNVSVNGIAGIIDIPAGNYVGTTLASALEERINQITSPLTGEAVGGVTVRFSAADNNFTFTTGTTGESSTIKVKGAARLGLDDVPLGVGSVPKIFNLVQATNSDGIALYVDAQGDVVTTPPESMVDGYYPLYIDEGELTFDKTGKLVSPKNDVRYEQQAEGFSISLDIDYSLSSQFAQPFSVLSVEQDGFTSGRLDGLEIDSSGTIRANYTNGQNNPLGKIVVANFNNQNGLKQIGNATYVETAVSGTPQVGEAGAEGFGNILSGSLERSNVDITEELVNLITAQRNYQASAKAIETTTSLTQTIINIRM</sequence>
<dbReference type="InterPro" id="IPR011491">
    <property type="entry name" value="FlgE_D2"/>
</dbReference>
<dbReference type="InterPro" id="IPR020013">
    <property type="entry name" value="Flagellar_FlgE/F/G"/>
</dbReference>
<comment type="similarity">
    <text evidence="2 5">Belongs to the flagella basal body rod proteins family.</text>
</comment>
<dbReference type="GO" id="GO:0009425">
    <property type="term" value="C:bacterial-type flagellum basal body"/>
    <property type="evidence" value="ECO:0007669"/>
    <property type="project" value="UniProtKB-SubCell"/>
</dbReference>
<dbReference type="InterPro" id="IPR053967">
    <property type="entry name" value="LlgE_F_G-like_D1"/>
</dbReference>
<dbReference type="InterPro" id="IPR037058">
    <property type="entry name" value="Falgellar_hook_FlgE_sf"/>
</dbReference>
<dbReference type="EMBL" id="CP003984">
    <property type="protein sequence ID" value="AII86352.1"/>
    <property type="molecule type" value="Genomic_DNA"/>
</dbReference>
<evidence type="ECO:0000256" key="3">
    <source>
        <dbReference type="ARBA" id="ARBA00019015"/>
    </source>
</evidence>